<dbReference type="PANTHER" id="PTHR47637:SF1">
    <property type="entry name" value="CHAPERONE SURA"/>
    <property type="match status" value="1"/>
</dbReference>
<dbReference type="AlphaFoldDB" id="A0A3S3RR89"/>
<protein>
    <submittedName>
        <fullName evidence="5">Periplasmic chaperone for outer membrane proteins SurA</fullName>
        <ecNumber evidence="5">5.2.1.8</ecNumber>
    </submittedName>
</protein>
<dbReference type="SUPFAM" id="SSF109998">
    <property type="entry name" value="Triger factor/SurA peptide-binding domain-like"/>
    <property type="match status" value="1"/>
</dbReference>
<dbReference type="SUPFAM" id="SSF54534">
    <property type="entry name" value="FKBP-like"/>
    <property type="match status" value="1"/>
</dbReference>
<keyword evidence="2" id="KW-0697">Rotamase</keyword>
<dbReference type="Pfam" id="PF13624">
    <property type="entry name" value="SurA_N_3"/>
    <property type="match status" value="1"/>
</dbReference>
<dbReference type="EC" id="5.2.1.8" evidence="5"/>
<dbReference type="PANTHER" id="PTHR47637">
    <property type="entry name" value="CHAPERONE SURA"/>
    <property type="match status" value="1"/>
</dbReference>
<dbReference type="Proteomes" id="UP000287853">
    <property type="component" value="Unassembled WGS sequence"/>
</dbReference>
<dbReference type="InterPro" id="IPR050280">
    <property type="entry name" value="OMP_Chaperone_SurA"/>
</dbReference>
<dbReference type="Pfam" id="PF00639">
    <property type="entry name" value="Rotamase"/>
    <property type="match status" value="1"/>
</dbReference>
<evidence type="ECO:0000256" key="2">
    <source>
        <dbReference type="PROSITE-ProRule" id="PRU00278"/>
    </source>
</evidence>
<feature type="transmembrane region" description="Helical" evidence="3">
    <location>
        <begin position="38"/>
        <end position="56"/>
    </location>
</feature>
<dbReference type="InterPro" id="IPR000297">
    <property type="entry name" value="PPIase_PpiC"/>
</dbReference>
<evidence type="ECO:0000256" key="3">
    <source>
        <dbReference type="SAM" id="Phobius"/>
    </source>
</evidence>
<accession>A0A3S3RR89</accession>
<proteinExistence type="predicted"/>
<reference evidence="5 6" key="1">
    <citation type="submission" date="2017-01" db="EMBL/GenBank/DDBJ databases">
        <title>The cable genome- insights into the physiology and evolution of filamentous bacteria capable of sulfide oxidation via long distance electron transfer.</title>
        <authorList>
            <person name="Schreiber L."/>
            <person name="Bjerg J.T."/>
            <person name="Boggild A."/>
            <person name="Van De Vossenberg J."/>
            <person name="Meysman F."/>
            <person name="Nielsen L.P."/>
            <person name="Schramm A."/>
            <person name="Kjeldsen K.U."/>
        </authorList>
    </citation>
    <scope>NUCLEOTIDE SEQUENCE [LARGE SCALE GENOMIC DNA]</scope>
    <source>
        <strain evidence="5">MCF</strain>
    </source>
</reference>
<keyword evidence="3" id="KW-0812">Transmembrane</keyword>
<gene>
    <name evidence="5" type="ORF">H206_00031</name>
</gene>
<name>A0A3S3RR89_9BACT</name>
<sequence length="368" mass="42220">MVTCYSLKAVSHLLLLVDMDKWRFKGTLNFSLFTGPSLYLMKISWLYILLTFLSVMHAPVAQSEIIDSSVAVVNEDVITLSDVNKIGKGIFRQIAEEAPPEQREEALKQARKKIITQLIENKLLKQQATVLHISVADPEIDRAQKQVLQRNGFSGEDFRAELKKMGLSQAQYRETLREQILRSKLINYEVRSKVVIPDEEIQKYFEQEYSKARAEGYYLLQLGVSWTDTAQASGLVAAKVDARKKVEAAHKLAEQGKEFKDLARQYSNLPSAADGGDLGFFKKNELATYMRDAVTALQPGAISPIIERPDSYMFFKILSNGQEKEGKERVLDENIKEEIRNKLYKQEAEERYKKWLERIREEAYIKIL</sequence>
<dbReference type="InterPro" id="IPR046357">
    <property type="entry name" value="PPIase_dom_sf"/>
</dbReference>
<evidence type="ECO:0000313" key="5">
    <source>
        <dbReference type="EMBL" id="RWX45964.1"/>
    </source>
</evidence>
<organism evidence="5 6">
    <name type="scientific">Candidatus Electrothrix aarhusensis</name>
    <dbReference type="NCBI Taxonomy" id="1859131"/>
    <lineage>
        <taxon>Bacteria</taxon>
        <taxon>Pseudomonadati</taxon>
        <taxon>Thermodesulfobacteriota</taxon>
        <taxon>Desulfobulbia</taxon>
        <taxon>Desulfobulbales</taxon>
        <taxon>Desulfobulbaceae</taxon>
        <taxon>Candidatus Electrothrix</taxon>
    </lineage>
</organism>
<keyword evidence="2 5" id="KW-0413">Isomerase</keyword>
<feature type="domain" description="PpiC" evidence="4">
    <location>
        <begin position="251"/>
        <end position="319"/>
    </location>
</feature>
<evidence type="ECO:0000256" key="1">
    <source>
        <dbReference type="ARBA" id="ARBA00022729"/>
    </source>
</evidence>
<dbReference type="EMBL" id="MTKO01000070">
    <property type="protein sequence ID" value="RWX45964.1"/>
    <property type="molecule type" value="Genomic_DNA"/>
</dbReference>
<dbReference type="Gene3D" id="3.10.50.40">
    <property type="match status" value="1"/>
</dbReference>
<dbReference type="Gene3D" id="1.10.4030.10">
    <property type="entry name" value="Porin chaperone SurA, peptide-binding domain"/>
    <property type="match status" value="1"/>
</dbReference>
<dbReference type="PROSITE" id="PS50198">
    <property type="entry name" value="PPIC_PPIASE_2"/>
    <property type="match status" value="1"/>
</dbReference>
<dbReference type="InterPro" id="IPR027304">
    <property type="entry name" value="Trigger_fact/SurA_dom_sf"/>
</dbReference>
<keyword evidence="3" id="KW-0472">Membrane</keyword>
<dbReference type="GO" id="GO:0003755">
    <property type="term" value="F:peptidyl-prolyl cis-trans isomerase activity"/>
    <property type="evidence" value="ECO:0007669"/>
    <property type="project" value="UniProtKB-KW"/>
</dbReference>
<comment type="caution">
    <text evidence="5">The sequence shown here is derived from an EMBL/GenBank/DDBJ whole genome shotgun (WGS) entry which is preliminary data.</text>
</comment>
<keyword evidence="6" id="KW-1185">Reference proteome</keyword>
<evidence type="ECO:0000259" key="4">
    <source>
        <dbReference type="PROSITE" id="PS50198"/>
    </source>
</evidence>
<keyword evidence="1" id="KW-0732">Signal</keyword>
<evidence type="ECO:0000313" key="6">
    <source>
        <dbReference type="Proteomes" id="UP000287853"/>
    </source>
</evidence>
<keyword evidence="3" id="KW-1133">Transmembrane helix</keyword>